<protein>
    <recommendedName>
        <fullName evidence="7">Nucleosome assembly protein (Nap) protein</fullName>
    </recommendedName>
</protein>
<sequence length="713" mass="81119">MPFKSESRGRWQTNKDGFPREHNCHNERRNPQRSSQRRRLKIRRNEREEAGRKPAHAERQKQGNIRRKRRRENKRRGEKDKRKQDWRTRQRNEGREHRRKKTSGQQKRRTIEKETREAKKREERGDGLSGTIACKRVSYEKAGDTNEERREDERRFSKQKNCGLVLSRVSFLLCLETVPSARILNSGRGSNAFWETLFLNLKLFFSVETSRLSPSGVSVSRTGGSLPSSLLHRRRGVRVVVSPKRSSSLSRLERGRSGHGDSALRGSFCMYFFSLCLSSKCLHRLLRSVDLSASPALSFPIFSLLLADSRVPRSTPMPQGFQTSSTVSSSSPATAMDASKKSEKDGAPAAPGVSDIELISNRLEAVTIDNKSEEENEILSSLSPEQRRAVEDLQALQAKHDELERAYDRELVALKMKYEKLYAPLYAQRKERLLQKDSANPSAQAGTPAVPAFWMNCLKQNSTLAELVEEHDAPILEHLENISCEYFTPEEQTELERAAGQAASEEPAGTPESFRLVFDFSPNEFFTPNRLVKEYHLTVSSGRHGAELTSTKSTPIAWKEGKDVTKKVVTRKQRNRKTRQTRTVEEVVDNESFFNFFTDHEIPSEEKIETMSDKQIGELQMIVEADYDIGVTIRDKIIPQAVEWFLGEADDDEPFDDDFDDEDDDDDDDMLSDDDEDSDEDEAPRRGAGGRGQPRGKGAKGVTSAENPECKQQ</sequence>
<evidence type="ECO:0000256" key="3">
    <source>
        <dbReference type="SAM" id="Coils"/>
    </source>
</evidence>
<feature type="compositionally biased region" description="Basic and acidic residues" evidence="4">
    <location>
        <begin position="75"/>
        <end position="96"/>
    </location>
</feature>
<dbReference type="OrthoDB" id="27325at2759"/>
<feature type="compositionally biased region" description="Basic and acidic residues" evidence="4">
    <location>
        <begin position="43"/>
        <end position="61"/>
    </location>
</feature>
<feature type="region of interest" description="Disordered" evidence="4">
    <location>
        <begin position="315"/>
        <end position="352"/>
    </location>
</feature>
<organism evidence="5 6">
    <name type="scientific">Toxoplasma gondii RUB</name>
    <dbReference type="NCBI Taxonomy" id="935652"/>
    <lineage>
        <taxon>Eukaryota</taxon>
        <taxon>Sar</taxon>
        <taxon>Alveolata</taxon>
        <taxon>Apicomplexa</taxon>
        <taxon>Conoidasida</taxon>
        <taxon>Coccidia</taxon>
        <taxon>Eucoccidiorida</taxon>
        <taxon>Eimeriorina</taxon>
        <taxon>Sarcocystidae</taxon>
        <taxon>Toxoplasma</taxon>
    </lineage>
</organism>
<dbReference type="InterPro" id="IPR002164">
    <property type="entry name" value="NAP_family"/>
</dbReference>
<dbReference type="Proteomes" id="UP000028834">
    <property type="component" value="Unassembled WGS sequence"/>
</dbReference>
<evidence type="ECO:0008006" key="7">
    <source>
        <dbReference type="Google" id="ProtNLM"/>
    </source>
</evidence>
<dbReference type="InterPro" id="IPR037231">
    <property type="entry name" value="NAP-like_sf"/>
</dbReference>
<dbReference type="GO" id="GO:0005634">
    <property type="term" value="C:nucleus"/>
    <property type="evidence" value="ECO:0007669"/>
    <property type="project" value="InterPro"/>
</dbReference>
<dbReference type="Gene3D" id="1.20.5.1500">
    <property type="match status" value="1"/>
</dbReference>
<evidence type="ECO:0000313" key="6">
    <source>
        <dbReference type="Proteomes" id="UP000028834"/>
    </source>
</evidence>
<name>A0A086LUH5_TOXGO</name>
<evidence type="ECO:0000313" key="5">
    <source>
        <dbReference type="EMBL" id="KFG60293.1"/>
    </source>
</evidence>
<feature type="compositionally biased region" description="Basic and acidic residues" evidence="4">
    <location>
        <begin position="109"/>
        <end position="126"/>
    </location>
</feature>
<feature type="compositionally biased region" description="Acidic residues" evidence="4">
    <location>
        <begin position="648"/>
        <end position="682"/>
    </location>
</feature>
<dbReference type="Pfam" id="PF00956">
    <property type="entry name" value="NAP"/>
    <property type="match status" value="1"/>
</dbReference>
<feature type="compositionally biased region" description="Basic residues" evidence="4">
    <location>
        <begin position="64"/>
        <end position="74"/>
    </location>
</feature>
<dbReference type="PANTHER" id="PTHR11875">
    <property type="entry name" value="TESTIS-SPECIFIC Y-ENCODED PROTEIN"/>
    <property type="match status" value="1"/>
</dbReference>
<comment type="caution">
    <text evidence="5">The sequence shown here is derived from an EMBL/GenBank/DDBJ whole genome shotgun (WGS) entry which is preliminary data.</text>
</comment>
<dbReference type="AlphaFoldDB" id="A0A086LUH5"/>
<feature type="region of interest" description="Disordered" evidence="4">
    <location>
        <begin position="648"/>
        <end position="713"/>
    </location>
</feature>
<dbReference type="VEuPathDB" id="ToxoDB:TGRUB_244105"/>
<gene>
    <name evidence="5" type="ORF">TGRUB_244105</name>
</gene>
<dbReference type="EMBL" id="AFYV02001956">
    <property type="protein sequence ID" value="KFG60293.1"/>
    <property type="molecule type" value="Genomic_DNA"/>
</dbReference>
<evidence type="ECO:0000256" key="1">
    <source>
        <dbReference type="ARBA" id="ARBA00009947"/>
    </source>
</evidence>
<keyword evidence="3" id="KW-0175">Coiled coil</keyword>
<comment type="similarity">
    <text evidence="1 2">Belongs to the nucleosome assembly protein (NAP) family.</text>
</comment>
<evidence type="ECO:0000256" key="4">
    <source>
        <dbReference type="SAM" id="MobiDB-lite"/>
    </source>
</evidence>
<accession>A0A086LUH5</accession>
<feature type="compositionally biased region" description="Basic residues" evidence="4">
    <location>
        <begin position="97"/>
        <end position="108"/>
    </location>
</feature>
<feature type="compositionally biased region" description="Basic and acidic residues" evidence="4">
    <location>
        <begin position="17"/>
        <end position="30"/>
    </location>
</feature>
<feature type="region of interest" description="Disordered" evidence="4">
    <location>
        <begin position="1"/>
        <end position="130"/>
    </location>
</feature>
<feature type="coiled-coil region" evidence="3">
    <location>
        <begin position="386"/>
        <end position="413"/>
    </location>
</feature>
<proteinExistence type="inferred from homology"/>
<dbReference type="GO" id="GO:0006334">
    <property type="term" value="P:nucleosome assembly"/>
    <property type="evidence" value="ECO:0007669"/>
    <property type="project" value="InterPro"/>
</dbReference>
<dbReference type="Gene3D" id="3.30.1120.90">
    <property type="entry name" value="Nucleosome assembly protein"/>
    <property type="match status" value="1"/>
</dbReference>
<reference evidence="5 6" key="1">
    <citation type="submission" date="2014-05" db="EMBL/GenBank/DDBJ databases">
        <authorList>
            <person name="Sibley D."/>
            <person name="Venepally P."/>
            <person name="Karamycheva S."/>
            <person name="Hadjithomas M."/>
            <person name="Khan A."/>
            <person name="Brunk B."/>
            <person name="Roos D."/>
            <person name="Caler E."/>
            <person name="Lorenzi H."/>
        </authorList>
    </citation>
    <scope>NUCLEOTIDE SEQUENCE [LARGE SCALE GENOMIC DNA]</scope>
    <source>
        <strain evidence="5 6">RUB</strain>
    </source>
</reference>
<dbReference type="SUPFAM" id="SSF143113">
    <property type="entry name" value="NAP-like"/>
    <property type="match status" value="1"/>
</dbReference>
<evidence type="ECO:0000256" key="2">
    <source>
        <dbReference type="RuleBase" id="RU003876"/>
    </source>
</evidence>